<dbReference type="PANTHER" id="PTHR43763:SF6">
    <property type="entry name" value="XAA-PRO AMINOPEPTIDASE 1"/>
    <property type="match status" value="1"/>
</dbReference>
<reference evidence="2" key="1">
    <citation type="submission" date="2014-09" db="EMBL/GenBank/DDBJ databases">
        <title>Genome sequence of the luminous mushroom Mycena chlorophos for searching fungal bioluminescence genes.</title>
        <authorList>
            <person name="Tanaka Y."/>
            <person name="Kasuga D."/>
            <person name="Oba Y."/>
            <person name="Hase S."/>
            <person name="Sato K."/>
            <person name="Oba Y."/>
            <person name="Sakakibara Y."/>
        </authorList>
    </citation>
    <scope>NUCLEOTIDE SEQUENCE</scope>
</reference>
<dbReference type="InterPro" id="IPR029149">
    <property type="entry name" value="Creatin/AminoP/Spt16_N"/>
</dbReference>
<keyword evidence="3" id="KW-1185">Reference proteome</keyword>
<dbReference type="InterPro" id="IPR050422">
    <property type="entry name" value="X-Pro_aminopeptidase_P"/>
</dbReference>
<evidence type="ECO:0000313" key="3">
    <source>
        <dbReference type="Proteomes" id="UP000815677"/>
    </source>
</evidence>
<dbReference type="Pfam" id="PF16189">
    <property type="entry name" value="Creatinase_N_2"/>
    <property type="match status" value="1"/>
</dbReference>
<protein>
    <submittedName>
        <fullName evidence="2">Uncharacterized protein</fullName>
    </submittedName>
</protein>
<dbReference type="Proteomes" id="UP000815677">
    <property type="component" value="Unassembled WGS sequence"/>
</dbReference>
<dbReference type="EMBL" id="DF843561">
    <property type="protein sequence ID" value="GAT47459.1"/>
    <property type="molecule type" value="Genomic_DNA"/>
</dbReference>
<accession>A0ABQ0L8H3</accession>
<gene>
    <name evidence="2" type="ORF">MCHLO_04919</name>
</gene>
<proteinExistence type="predicted"/>
<sequence>MDYGAPALANSPDPACAGRLEQHPRRVTYRFGLPPQGQRCRRPAQDGRDVNQLNLRELMAKENLDFHIVPSLRATDGGSAPLGTSLSADEVAIANRVRSFVGRLERQSLRSMQQTSSRTRDTGFRPRSNLTPTGRWSEPADRVNLGTGSSGDLPQHQAHEPRLEAGVSAAEPPRPHINLAWKDKSHKSREPLFTQPVNFAGEDVSSKLEWLRDWIRRQAPAVPGYSKAEPTASQKHVATLVTSLPAIAYLLNLRGSDVPFNPLFQGYLFVTLDNAFLFVDAVKVKD</sequence>
<feature type="region of interest" description="Disordered" evidence="1">
    <location>
        <begin position="107"/>
        <end position="156"/>
    </location>
</feature>
<dbReference type="Gene3D" id="3.40.350.10">
    <property type="entry name" value="Creatinase/prolidase N-terminal domain"/>
    <property type="match status" value="1"/>
</dbReference>
<dbReference type="PANTHER" id="PTHR43763">
    <property type="entry name" value="XAA-PRO AMINOPEPTIDASE 1"/>
    <property type="match status" value="1"/>
</dbReference>
<organism evidence="2 3">
    <name type="scientific">Mycena chlorophos</name>
    <name type="common">Agaric fungus</name>
    <name type="synonym">Agaricus chlorophos</name>
    <dbReference type="NCBI Taxonomy" id="658473"/>
    <lineage>
        <taxon>Eukaryota</taxon>
        <taxon>Fungi</taxon>
        <taxon>Dikarya</taxon>
        <taxon>Basidiomycota</taxon>
        <taxon>Agaricomycotina</taxon>
        <taxon>Agaricomycetes</taxon>
        <taxon>Agaricomycetidae</taxon>
        <taxon>Agaricales</taxon>
        <taxon>Marasmiineae</taxon>
        <taxon>Mycenaceae</taxon>
        <taxon>Mycena</taxon>
    </lineage>
</organism>
<evidence type="ECO:0000256" key="1">
    <source>
        <dbReference type="SAM" id="MobiDB-lite"/>
    </source>
</evidence>
<evidence type="ECO:0000313" key="2">
    <source>
        <dbReference type="EMBL" id="GAT47459.1"/>
    </source>
</evidence>
<name>A0ABQ0L8H3_MYCCL</name>